<dbReference type="GeneID" id="14925612"/>
<dbReference type="VEuPathDB" id="AmoebaDB:ACA1_171750"/>
<evidence type="ECO:0000313" key="2">
    <source>
        <dbReference type="Proteomes" id="UP000011083"/>
    </source>
</evidence>
<gene>
    <name evidence="1" type="ORF">ACA1_171750</name>
</gene>
<reference evidence="1 2" key="1">
    <citation type="journal article" date="2013" name="Genome Biol.">
        <title>Genome of Acanthamoeba castellanii highlights extensive lateral gene transfer and early evolution of tyrosine kinase signaling.</title>
        <authorList>
            <person name="Clarke M."/>
            <person name="Lohan A.J."/>
            <person name="Liu B."/>
            <person name="Lagkouvardos I."/>
            <person name="Roy S."/>
            <person name="Zafar N."/>
            <person name="Bertelli C."/>
            <person name="Schilde C."/>
            <person name="Kianianmomeni A."/>
            <person name="Burglin T.R."/>
            <person name="Frech C."/>
            <person name="Turcotte B."/>
            <person name="Kopec K.O."/>
            <person name="Synnott J.M."/>
            <person name="Choo C."/>
            <person name="Paponov I."/>
            <person name="Finkler A."/>
            <person name="Soon Heng Tan C."/>
            <person name="Hutchins A.P."/>
            <person name="Weinmeier T."/>
            <person name="Rattei T."/>
            <person name="Chu J.S."/>
            <person name="Gimenez G."/>
            <person name="Irimia M."/>
            <person name="Rigden D.J."/>
            <person name="Fitzpatrick D.A."/>
            <person name="Lorenzo-Morales J."/>
            <person name="Bateman A."/>
            <person name="Chiu C.H."/>
            <person name="Tang P."/>
            <person name="Hegemann P."/>
            <person name="Fromm H."/>
            <person name="Raoult D."/>
            <person name="Greub G."/>
            <person name="Miranda-Saavedra D."/>
            <person name="Chen N."/>
            <person name="Nash P."/>
            <person name="Ginger M.L."/>
            <person name="Horn M."/>
            <person name="Schaap P."/>
            <person name="Caler L."/>
            <person name="Loftus B."/>
        </authorList>
    </citation>
    <scope>NUCLEOTIDE SEQUENCE [LARGE SCALE GENOMIC DNA]</scope>
    <source>
        <strain evidence="1 2">Neff</strain>
    </source>
</reference>
<dbReference type="KEGG" id="acan:ACA1_171750"/>
<dbReference type="Proteomes" id="UP000011083">
    <property type="component" value="Unassembled WGS sequence"/>
</dbReference>
<protein>
    <submittedName>
        <fullName evidence="1">Uncharacterized protein</fullName>
    </submittedName>
</protein>
<evidence type="ECO:0000313" key="1">
    <source>
        <dbReference type="EMBL" id="ELR24591.1"/>
    </source>
</evidence>
<organism evidence="1 2">
    <name type="scientific">Acanthamoeba castellanii (strain ATCC 30010 / Neff)</name>
    <dbReference type="NCBI Taxonomy" id="1257118"/>
    <lineage>
        <taxon>Eukaryota</taxon>
        <taxon>Amoebozoa</taxon>
        <taxon>Discosea</taxon>
        <taxon>Longamoebia</taxon>
        <taxon>Centramoebida</taxon>
        <taxon>Acanthamoebidae</taxon>
        <taxon>Acanthamoeba</taxon>
    </lineage>
</organism>
<dbReference type="EMBL" id="KB007811">
    <property type="protein sequence ID" value="ELR24591.1"/>
    <property type="molecule type" value="Genomic_DNA"/>
</dbReference>
<name>L8HJQ5_ACACF</name>
<proteinExistence type="predicted"/>
<dbReference type="RefSeq" id="XP_004356491.1">
    <property type="nucleotide sequence ID" value="XM_004356438.1"/>
</dbReference>
<keyword evidence="2" id="KW-1185">Reference proteome</keyword>
<dbReference type="AlphaFoldDB" id="L8HJQ5"/>
<accession>L8HJQ5</accession>
<sequence>MDAQSTKAKASRLLNNLAKHNLDQVAPKLLRLAQCEGGTSASCWNLETAPVVLSRSFDTALAHLSADQFAQYLALWQLFIDYEEAHWKLHHKKTGTTEVWQVQQWLVEECQAYWADMVDDMSRHAVPPLVELCGRFLAGATGGQRINISAAPLPEELKQRLALQPWRLQALTVREERLAQDELFGRRWLWNRQHRRLEWVDLCGRMAKLGIVPVRLSVDALRSLLLAIRHLHELLLRAKGREASAVATPTDDEGGLPGRGEVEVRIQRIEEETLDLVLVLLALHRGHVAAWKHLMTTNRPDQAGETRRSLEASLRYMTTLAQDPRFCDRAQPVLVEATQLSSPLLATVQPHKQ</sequence>